<proteinExistence type="predicted"/>
<feature type="transmembrane region" description="Helical" evidence="1">
    <location>
        <begin position="53"/>
        <end position="72"/>
    </location>
</feature>
<keyword evidence="1" id="KW-0472">Membrane</keyword>
<dbReference type="InterPro" id="IPR025520">
    <property type="entry name" value="DUF4408"/>
</dbReference>
<keyword evidence="1" id="KW-1133">Transmembrane helix</keyword>
<evidence type="ECO:0000313" key="3">
    <source>
        <dbReference type="EMBL" id="KAL1222878.1"/>
    </source>
</evidence>
<evidence type="ECO:0000313" key="4">
    <source>
        <dbReference type="Proteomes" id="UP001558713"/>
    </source>
</evidence>
<dbReference type="Proteomes" id="UP001558713">
    <property type="component" value="Unassembled WGS sequence"/>
</dbReference>
<accession>A0ABD1C0B3</accession>
<evidence type="ECO:0000256" key="1">
    <source>
        <dbReference type="SAM" id="Phobius"/>
    </source>
</evidence>
<dbReference type="EMBL" id="JBANAX010000090">
    <property type="protein sequence ID" value="KAL1222878.1"/>
    <property type="molecule type" value="Genomic_DNA"/>
</dbReference>
<gene>
    <name evidence="3" type="ORF">V5N11_022181</name>
</gene>
<comment type="caution">
    <text evidence="3">The sequence shown here is derived from an EMBL/GenBank/DDBJ whole genome shotgun (WGS) entry which is preliminary data.</text>
</comment>
<feature type="domain" description="DUF4408" evidence="2">
    <location>
        <begin position="39"/>
        <end position="71"/>
    </location>
</feature>
<name>A0ABD1C0B3_CARAN</name>
<organism evidence="3 4">
    <name type="scientific">Cardamine amara subsp. amara</name>
    <dbReference type="NCBI Taxonomy" id="228776"/>
    <lineage>
        <taxon>Eukaryota</taxon>
        <taxon>Viridiplantae</taxon>
        <taxon>Streptophyta</taxon>
        <taxon>Embryophyta</taxon>
        <taxon>Tracheophyta</taxon>
        <taxon>Spermatophyta</taxon>
        <taxon>Magnoliopsida</taxon>
        <taxon>eudicotyledons</taxon>
        <taxon>Gunneridae</taxon>
        <taxon>Pentapetalae</taxon>
        <taxon>rosids</taxon>
        <taxon>malvids</taxon>
        <taxon>Brassicales</taxon>
        <taxon>Brassicaceae</taxon>
        <taxon>Cardamineae</taxon>
        <taxon>Cardamine</taxon>
    </lineage>
</organism>
<dbReference type="PANTHER" id="PTHR33098:SF52">
    <property type="entry name" value="T28P6.11 PROTEIN-RELATED"/>
    <property type="match status" value="1"/>
</dbReference>
<protein>
    <recommendedName>
        <fullName evidence="2">DUF4408 domain-containing protein</fullName>
    </recommendedName>
</protein>
<reference evidence="3 4" key="1">
    <citation type="submission" date="2024-04" db="EMBL/GenBank/DDBJ databases">
        <title>Genome assembly C_amara_ONT_v2.</title>
        <authorList>
            <person name="Yant L."/>
            <person name="Moore C."/>
            <person name="Slenker M."/>
        </authorList>
    </citation>
    <scope>NUCLEOTIDE SEQUENCE [LARGE SCALE GENOMIC DNA]</scope>
    <source>
        <tissue evidence="3">Leaf</tissue>
    </source>
</reference>
<dbReference type="Pfam" id="PF14364">
    <property type="entry name" value="DUF4408"/>
    <property type="match status" value="1"/>
</dbReference>
<dbReference type="PANTHER" id="PTHR33098">
    <property type="entry name" value="COTTON FIBER (DUF761)"/>
    <property type="match status" value="1"/>
</dbReference>
<sequence>MMSSTIIKAVLISTGITATSLFLKSFLPIAIEFAVLRFPIFWCSFVSWLKPPYLFVVINVIITIIIASSRYYQSIGDHDEEDNEILYGDDYNVQEKVNLDFVATIPPPILVTEVMEESSGVINGGDEFVEVLKSERNQVPSMMEELESLPPAEKPLSLARSGHRKLVKGCSRKKALRVVKPKRHENFENTLKSTPLTSHYKRPDTFGLGASDVKPALRKAETFRDVTNYHQPPTVTTPVKMSPSPEELNRRFEEFIKKGKEERLESLRLDK</sequence>
<dbReference type="AlphaFoldDB" id="A0ABD1C0B3"/>
<evidence type="ECO:0000259" key="2">
    <source>
        <dbReference type="Pfam" id="PF14364"/>
    </source>
</evidence>
<keyword evidence="1" id="KW-0812">Transmembrane</keyword>
<keyword evidence="4" id="KW-1185">Reference proteome</keyword>